<keyword evidence="4" id="KW-0597">Phosphoprotein</keyword>
<evidence type="ECO:0000313" key="14">
    <source>
        <dbReference type="EMBL" id="EAK0452317.1"/>
    </source>
</evidence>
<keyword evidence="16" id="KW-1185">Reference proteome</keyword>
<evidence type="ECO:0000313" key="16">
    <source>
        <dbReference type="Proteomes" id="UP000535509"/>
    </source>
</evidence>
<comment type="caution">
    <text evidence="15">The sequence shown here is derived from an EMBL/GenBank/DDBJ whole genome shotgun (WGS) entry which is preliminary data.</text>
</comment>
<evidence type="ECO:0000259" key="11">
    <source>
        <dbReference type="PROSITE" id="PS50109"/>
    </source>
</evidence>
<dbReference type="InterPro" id="IPR036890">
    <property type="entry name" value="HATPase_C_sf"/>
</dbReference>
<dbReference type="OMA" id="QECHFSL"/>
<feature type="transmembrane region" description="Helical" evidence="10">
    <location>
        <begin position="9"/>
        <end position="27"/>
    </location>
</feature>
<dbReference type="SUPFAM" id="SSF47384">
    <property type="entry name" value="Homodimeric domain of signal transducing histidine kinase"/>
    <property type="match status" value="1"/>
</dbReference>
<dbReference type="SUPFAM" id="SSF55874">
    <property type="entry name" value="ATPase domain of HSP90 chaperone/DNA topoisomerase II/histidine kinase"/>
    <property type="match status" value="1"/>
</dbReference>
<proteinExistence type="predicted"/>
<dbReference type="InterPro" id="IPR003661">
    <property type="entry name" value="HisK_dim/P_dom"/>
</dbReference>
<dbReference type="InterPro" id="IPR047994">
    <property type="entry name" value="ArsS-like"/>
</dbReference>
<evidence type="ECO:0000256" key="10">
    <source>
        <dbReference type="SAM" id="Phobius"/>
    </source>
</evidence>
<comment type="catalytic activity">
    <reaction evidence="1">
        <text>ATP + protein L-histidine = ADP + protein N-phospho-L-histidine.</text>
        <dbReference type="EC" id="2.7.13.3"/>
    </reaction>
</comment>
<gene>
    <name evidence="14" type="ORF">AAH17_01385</name>
    <name evidence="15" type="ORF">AAH24_00775</name>
    <name evidence="12" type="ORF">BVH53_00130</name>
    <name evidence="13" type="ORF">CX802_05875</name>
</gene>
<dbReference type="GO" id="GO:0016020">
    <property type="term" value="C:membrane"/>
    <property type="evidence" value="ECO:0007669"/>
    <property type="project" value="UniProtKB-SubCell"/>
</dbReference>
<evidence type="ECO:0000256" key="5">
    <source>
        <dbReference type="ARBA" id="ARBA00022679"/>
    </source>
</evidence>
<comment type="subcellular location">
    <subcellularLocation>
        <location evidence="2">Membrane</location>
        <topology evidence="2">Multi-pass membrane protein</topology>
    </subcellularLocation>
</comment>
<dbReference type="PANTHER" id="PTHR45528">
    <property type="entry name" value="SENSOR HISTIDINE KINASE CPXA"/>
    <property type="match status" value="1"/>
</dbReference>
<dbReference type="EMBL" id="AABQDW010000001">
    <property type="protein sequence ID" value="EAI5407122.1"/>
    <property type="molecule type" value="Genomic_DNA"/>
</dbReference>
<dbReference type="EC" id="2.7.13.3" evidence="3"/>
<dbReference type="Proteomes" id="UP000535509">
    <property type="component" value="Unassembled WGS sequence"/>
</dbReference>
<dbReference type="Gene3D" id="1.10.287.130">
    <property type="match status" value="1"/>
</dbReference>
<keyword evidence="5" id="KW-0808">Transferase</keyword>
<evidence type="ECO:0000256" key="2">
    <source>
        <dbReference type="ARBA" id="ARBA00004141"/>
    </source>
</evidence>
<evidence type="ECO:0000313" key="13">
    <source>
        <dbReference type="EMBL" id="EAI8859354.1"/>
    </source>
</evidence>
<evidence type="ECO:0000256" key="4">
    <source>
        <dbReference type="ARBA" id="ARBA00022553"/>
    </source>
</evidence>
<dbReference type="CDD" id="cd00082">
    <property type="entry name" value="HisKA"/>
    <property type="match status" value="1"/>
</dbReference>
<evidence type="ECO:0000313" key="12">
    <source>
        <dbReference type="EMBL" id="EAI5407122.1"/>
    </source>
</evidence>
<name>A0A5L4L412_CAMFE</name>
<keyword evidence="6 10" id="KW-0812">Transmembrane</keyword>
<keyword evidence="9 10" id="KW-0472">Membrane</keyword>
<evidence type="ECO:0000256" key="1">
    <source>
        <dbReference type="ARBA" id="ARBA00000085"/>
    </source>
</evidence>
<evidence type="ECO:0000313" key="15">
    <source>
        <dbReference type="EMBL" id="EAK0467909.1"/>
    </source>
</evidence>
<dbReference type="AlphaFoldDB" id="A0A5L4L412"/>
<accession>A0A5L4L412</accession>
<dbReference type="PANTHER" id="PTHR45528:SF12">
    <property type="entry name" value="SENSOR HISTIDINE KINASE ARSS"/>
    <property type="match status" value="1"/>
</dbReference>
<dbReference type="GO" id="GO:0000155">
    <property type="term" value="F:phosphorelay sensor kinase activity"/>
    <property type="evidence" value="ECO:0007669"/>
    <property type="project" value="InterPro"/>
</dbReference>
<dbReference type="NCBIfam" id="NF038389">
    <property type="entry name" value="ArsS_fam_HK"/>
    <property type="match status" value="1"/>
</dbReference>
<dbReference type="InterPro" id="IPR036097">
    <property type="entry name" value="HisK_dim/P_sf"/>
</dbReference>
<feature type="domain" description="Histidine kinase" evidence="11">
    <location>
        <begin position="217"/>
        <end position="415"/>
    </location>
</feature>
<dbReference type="PROSITE" id="PS50109">
    <property type="entry name" value="HIS_KIN"/>
    <property type="match status" value="1"/>
</dbReference>
<evidence type="ECO:0000313" key="17">
    <source>
        <dbReference type="Proteomes" id="UP000557842"/>
    </source>
</evidence>
<feature type="transmembrane region" description="Helical" evidence="10">
    <location>
        <begin position="134"/>
        <end position="157"/>
    </location>
</feature>
<keyword evidence="7 15" id="KW-0418">Kinase</keyword>
<evidence type="ECO:0000256" key="9">
    <source>
        <dbReference type="ARBA" id="ARBA00023136"/>
    </source>
</evidence>
<evidence type="ECO:0000256" key="8">
    <source>
        <dbReference type="ARBA" id="ARBA00022989"/>
    </source>
</evidence>
<evidence type="ECO:0000256" key="7">
    <source>
        <dbReference type="ARBA" id="ARBA00022777"/>
    </source>
</evidence>
<evidence type="ECO:0000256" key="6">
    <source>
        <dbReference type="ARBA" id="ARBA00022692"/>
    </source>
</evidence>
<dbReference type="RefSeq" id="WP_011732094.1">
    <property type="nucleotide sequence ID" value="NZ_AABUZP020000005.1"/>
</dbReference>
<dbReference type="EMBL" id="AACCXM010000001">
    <property type="protein sequence ID" value="EAK0467909.1"/>
    <property type="molecule type" value="Genomic_DNA"/>
</dbReference>
<dbReference type="Pfam" id="PF02518">
    <property type="entry name" value="HATPase_c"/>
    <property type="match status" value="1"/>
</dbReference>
<evidence type="ECO:0000256" key="3">
    <source>
        <dbReference type="ARBA" id="ARBA00012438"/>
    </source>
</evidence>
<organism evidence="15">
    <name type="scientific">Campylobacter fetus</name>
    <dbReference type="NCBI Taxonomy" id="196"/>
    <lineage>
        <taxon>Bacteria</taxon>
        <taxon>Pseudomonadati</taxon>
        <taxon>Campylobacterota</taxon>
        <taxon>Epsilonproteobacteria</taxon>
        <taxon>Campylobacterales</taxon>
        <taxon>Campylobacteraceae</taxon>
        <taxon>Campylobacter</taxon>
    </lineage>
</organism>
<dbReference type="Proteomes" id="UP000557842">
    <property type="component" value="Unassembled WGS sequence"/>
</dbReference>
<dbReference type="InterPro" id="IPR050398">
    <property type="entry name" value="HssS/ArlS-like"/>
</dbReference>
<sequence length="419" mass="48574">MKYSLTTKITVIFAIGFTVICALFFMFSKLQHESVLDKVKENQYNSINWLLSLYKKSNMPEDWEQYFKNFNLAYIKDPNLEKIILNNGDLIERVDTPIGIIETIFYRNELFLRIKNQSVVIMLQSTLKGTNDSLLIGFIITIALFISLYVSIFKSLLPLKNLRDDIRKFAAGNMDSICCKNNIIKGDDEIAEVAYEFNNAACKIKELIMSRQLFLRTIMHELKTPIGKGRIVSEMLDDETQKDRLVAIFERLNILINEFAKIEQLLSKSYALQYENYHFSLILDQTKDILLLDDFDNKVSVDIKEDALLRVDFQLFSLAIKNLIDNALKYSDDKKAIIICDEEYICIKNKGNPLEKPIEHYKQAFIRDNASKNTGMGLGLYIIEHICAMHKFGFLYEYTDGYHTFFITFKKPTNAKSKA</sequence>
<dbReference type="SMART" id="SM00387">
    <property type="entry name" value="HATPase_c"/>
    <property type="match status" value="1"/>
</dbReference>
<dbReference type="EMBL" id="AABTCC010000016">
    <property type="protein sequence ID" value="EAI8859354.1"/>
    <property type="molecule type" value="Genomic_DNA"/>
</dbReference>
<reference evidence="15 17" key="1">
    <citation type="submission" date="2018-05" db="EMBL/GenBank/DDBJ databases">
        <authorList>
            <consortium name="PulseNet: The National Subtyping Network for Foodborne Disease Surveillance"/>
            <person name="Tarr C.L."/>
            <person name="Trees E."/>
            <person name="Katz L.S."/>
            <person name="Carleton-Romer H.A."/>
            <person name="Stroika S."/>
            <person name="Kucerova Z."/>
            <person name="Roache K.F."/>
            <person name="Sabol A.L."/>
            <person name="Besser J."/>
            <person name="Gerner-Smidt P."/>
        </authorList>
    </citation>
    <scope>NUCLEOTIDE SEQUENCE</scope>
    <source>
        <strain evidence="14">2014D-0197</strain>
        <strain evidence="12 17">2016D-0221</strain>
        <strain evidence="15">D4313</strain>
        <strain evidence="13 16">PNUSAC001503</strain>
    </source>
</reference>
<dbReference type="EMBL" id="AACCXK010000002">
    <property type="protein sequence ID" value="EAK0452317.1"/>
    <property type="molecule type" value="Genomic_DNA"/>
</dbReference>
<dbReference type="InterPro" id="IPR005467">
    <property type="entry name" value="His_kinase_dom"/>
</dbReference>
<dbReference type="InterPro" id="IPR003594">
    <property type="entry name" value="HATPase_dom"/>
</dbReference>
<protein>
    <recommendedName>
        <fullName evidence="3">histidine kinase</fullName>
        <ecNumber evidence="3">2.7.13.3</ecNumber>
    </recommendedName>
</protein>
<dbReference type="Gene3D" id="3.30.565.10">
    <property type="entry name" value="Histidine kinase-like ATPase, C-terminal domain"/>
    <property type="match status" value="1"/>
</dbReference>
<keyword evidence="8 10" id="KW-1133">Transmembrane helix</keyword>
<dbReference type="CDD" id="cd00075">
    <property type="entry name" value="HATPase"/>
    <property type="match status" value="1"/>
</dbReference>